<name>A0A975L868_9ACTN</name>
<organism evidence="2 3">
    <name type="scientific">Nocardiopsis eucommiae</name>
    <dbReference type="NCBI Taxonomy" id="2831970"/>
    <lineage>
        <taxon>Bacteria</taxon>
        <taxon>Bacillati</taxon>
        <taxon>Actinomycetota</taxon>
        <taxon>Actinomycetes</taxon>
        <taxon>Streptosporangiales</taxon>
        <taxon>Nocardiopsidaceae</taxon>
        <taxon>Nocardiopsis</taxon>
    </lineage>
</organism>
<sequence>MSARPSDPDRTPSSARSQAARGKALRSGVPVEMSSRSGSALGSRDLNAVGGGGLALTTVPPPLLAVSRPSSVSLR</sequence>
<dbReference type="KEGG" id="nec:KGD82_19235"/>
<feature type="compositionally biased region" description="Basic and acidic residues" evidence="1">
    <location>
        <begin position="1"/>
        <end position="10"/>
    </location>
</feature>
<reference evidence="2" key="1">
    <citation type="submission" date="2021-05" db="EMBL/GenBank/DDBJ databases">
        <authorList>
            <person name="Kaiqin L."/>
            <person name="Jian G."/>
        </authorList>
    </citation>
    <scope>NUCLEOTIDE SEQUENCE</scope>
    <source>
        <strain evidence="2">HDS5</strain>
    </source>
</reference>
<accession>A0A975L868</accession>
<dbReference type="EMBL" id="CP074402">
    <property type="protein sequence ID" value="QVJ00683.1"/>
    <property type="molecule type" value="Genomic_DNA"/>
</dbReference>
<proteinExistence type="predicted"/>
<evidence type="ECO:0000313" key="2">
    <source>
        <dbReference type="EMBL" id="QVJ00683.1"/>
    </source>
</evidence>
<dbReference type="Proteomes" id="UP000682416">
    <property type="component" value="Chromosome"/>
</dbReference>
<dbReference type="AlphaFoldDB" id="A0A975L868"/>
<protein>
    <submittedName>
        <fullName evidence="2">Uncharacterized protein</fullName>
    </submittedName>
</protein>
<gene>
    <name evidence="2" type="ORF">KGD82_19235</name>
</gene>
<keyword evidence="3" id="KW-1185">Reference proteome</keyword>
<feature type="region of interest" description="Disordered" evidence="1">
    <location>
        <begin position="1"/>
        <end position="75"/>
    </location>
</feature>
<evidence type="ECO:0000313" key="3">
    <source>
        <dbReference type="Proteomes" id="UP000682416"/>
    </source>
</evidence>
<evidence type="ECO:0000256" key="1">
    <source>
        <dbReference type="SAM" id="MobiDB-lite"/>
    </source>
</evidence>